<dbReference type="RefSeq" id="WP_076733399.1">
    <property type="nucleotide sequence ID" value="NZ_CP019352.1"/>
</dbReference>
<dbReference type="PANTHER" id="PTHR15337:SF11">
    <property type="entry name" value="THIOREDOXIN DOMAIN-CONTAINING PROTEIN"/>
    <property type="match status" value="1"/>
</dbReference>
<dbReference type="PANTHER" id="PTHR15337">
    <property type="entry name" value="ANTERIOR GRADIENT PROTEIN-RELATED"/>
    <property type="match status" value="1"/>
</dbReference>
<gene>
    <name evidence="2" type="ORF">BWR22_09235</name>
</gene>
<dbReference type="InterPro" id="IPR051099">
    <property type="entry name" value="AGR/TXD"/>
</dbReference>
<evidence type="ECO:0000256" key="1">
    <source>
        <dbReference type="ARBA" id="ARBA00022729"/>
    </source>
</evidence>
<protein>
    <submittedName>
        <fullName evidence="2">Thioredoxin</fullName>
    </submittedName>
</protein>
<evidence type="ECO:0000313" key="3">
    <source>
        <dbReference type="Proteomes" id="UP000187506"/>
    </source>
</evidence>
<keyword evidence="1" id="KW-0732">Signal</keyword>
<keyword evidence="3" id="KW-1185">Reference proteome</keyword>
<evidence type="ECO:0000313" key="2">
    <source>
        <dbReference type="EMBL" id="APY00493.1"/>
    </source>
</evidence>
<dbReference type="InterPro" id="IPR036249">
    <property type="entry name" value="Thioredoxin-like_sf"/>
</dbReference>
<sequence length="151" mass="17776">MKNLFFLFLICISFQGFSQDEDYPNLNWLTDFEKAKKESNLSDKPILMYFTGSDWCGPCKMLKTDFFNTESFEKKAENFILLKVDMPRRLDIITPEQKKKNKILVKKYNKKGGYPNLVVLNNKLDVIGELTGYTFLRETDRHFAFIDGFIK</sequence>
<dbReference type="Proteomes" id="UP000187506">
    <property type="component" value="Chromosome"/>
</dbReference>
<dbReference type="Gene3D" id="3.40.30.10">
    <property type="entry name" value="Glutaredoxin"/>
    <property type="match status" value="1"/>
</dbReference>
<dbReference type="Pfam" id="PF13899">
    <property type="entry name" value="Thioredoxin_7"/>
    <property type="match status" value="1"/>
</dbReference>
<dbReference type="KEGG" id="lvn:BWR22_09235"/>
<organism evidence="2 3">
    <name type="scientific">Lacinutrix venerupis</name>
    <dbReference type="NCBI Taxonomy" id="1486034"/>
    <lineage>
        <taxon>Bacteria</taxon>
        <taxon>Pseudomonadati</taxon>
        <taxon>Bacteroidota</taxon>
        <taxon>Flavobacteriia</taxon>
        <taxon>Flavobacteriales</taxon>
        <taxon>Flavobacteriaceae</taxon>
        <taxon>Lacinutrix</taxon>
    </lineage>
</organism>
<name>A0AAC9LP26_9FLAO</name>
<dbReference type="EMBL" id="CP019352">
    <property type="protein sequence ID" value="APY00493.1"/>
    <property type="molecule type" value="Genomic_DNA"/>
</dbReference>
<dbReference type="SUPFAM" id="SSF52833">
    <property type="entry name" value="Thioredoxin-like"/>
    <property type="match status" value="1"/>
</dbReference>
<accession>A0AAC9LP26</accession>
<dbReference type="AlphaFoldDB" id="A0AAC9LP26"/>
<proteinExistence type="predicted"/>
<reference evidence="2 3" key="1">
    <citation type="submission" date="2017-01" db="EMBL/GenBank/DDBJ databases">
        <title>Complete genome of Lacinutrix venerupis DOK2-8 isolated from seawater in Dokdo.</title>
        <authorList>
            <person name="Chi W.-J."/>
            <person name="Kim J.H."/>
        </authorList>
    </citation>
    <scope>NUCLEOTIDE SEQUENCE [LARGE SCALE GENOMIC DNA]</scope>
    <source>
        <strain evidence="2 3">DOK2-8</strain>
    </source>
</reference>